<sequence length="116" mass="13113">MLTVYGIPACNTMKKTFEFLEAKGIEYTFHNYKKEGITEPILQGFIDTLGLEKVFNKQGSTYRQLPDETKASLATNSAAFSFLLEKNSAIKRPILTDGKRMIAGFNPDELDKWLNV</sequence>
<dbReference type="PANTHER" id="PTHR30041:SF8">
    <property type="entry name" value="PROTEIN YFFB"/>
    <property type="match status" value="1"/>
</dbReference>
<gene>
    <name evidence="3" type="ORF">PQG45_05855</name>
</gene>
<comment type="similarity">
    <text evidence="1 2">Belongs to the ArsC family.</text>
</comment>
<evidence type="ECO:0000256" key="1">
    <source>
        <dbReference type="ARBA" id="ARBA00007198"/>
    </source>
</evidence>
<proteinExistence type="inferred from homology"/>
<dbReference type="Proteomes" id="UP001249959">
    <property type="component" value="Unassembled WGS sequence"/>
</dbReference>
<accession>A0ABU3TRR9</accession>
<dbReference type="EMBL" id="JAVNWW010000001">
    <property type="protein sequence ID" value="MDU0808559.1"/>
    <property type="molecule type" value="Genomic_DNA"/>
</dbReference>
<dbReference type="InterPro" id="IPR006660">
    <property type="entry name" value="Arsenate_reductase-like"/>
</dbReference>
<dbReference type="PANTHER" id="PTHR30041">
    <property type="entry name" value="ARSENATE REDUCTASE"/>
    <property type="match status" value="1"/>
</dbReference>
<dbReference type="RefSeq" id="WP_315577451.1">
    <property type="nucleotide sequence ID" value="NZ_JARDXH010000008.1"/>
</dbReference>
<evidence type="ECO:0000256" key="2">
    <source>
        <dbReference type="PROSITE-ProRule" id="PRU01282"/>
    </source>
</evidence>
<dbReference type="PROSITE" id="PS51353">
    <property type="entry name" value="ARSC"/>
    <property type="match status" value="1"/>
</dbReference>
<evidence type="ECO:0000313" key="3">
    <source>
        <dbReference type="EMBL" id="MDU0808559.1"/>
    </source>
</evidence>
<dbReference type="InterPro" id="IPR036249">
    <property type="entry name" value="Thioredoxin-like_sf"/>
</dbReference>
<dbReference type="InterPro" id="IPR006504">
    <property type="entry name" value="Tscrpt_reg_Spx/MgsR"/>
</dbReference>
<dbReference type="Pfam" id="PF03960">
    <property type="entry name" value="ArsC"/>
    <property type="match status" value="1"/>
</dbReference>
<organism evidence="3 4">
    <name type="scientific">Aquirufa regiilacus</name>
    <dbReference type="NCBI Taxonomy" id="3024868"/>
    <lineage>
        <taxon>Bacteria</taxon>
        <taxon>Pseudomonadati</taxon>
        <taxon>Bacteroidota</taxon>
        <taxon>Cytophagia</taxon>
        <taxon>Cytophagales</taxon>
        <taxon>Flectobacillaceae</taxon>
        <taxon>Aquirufa</taxon>
    </lineage>
</organism>
<dbReference type="NCBIfam" id="TIGR01617">
    <property type="entry name" value="arsC_related"/>
    <property type="match status" value="1"/>
</dbReference>
<evidence type="ECO:0000313" key="4">
    <source>
        <dbReference type="Proteomes" id="UP001249959"/>
    </source>
</evidence>
<reference evidence="3 4" key="1">
    <citation type="submission" date="2023-09" db="EMBL/GenBank/DDBJ databases">
        <title>Aquirufa genomes.</title>
        <authorList>
            <person name="Pitt A."/>
        </authorList>
    </citation>
    <scope>NUCLEOTIDE SEQUENCE [LARGE SCALE GENOMIC DNA]</scope>
    <source>
        <strain evidence="3 4">LEOWEIH-7C</strain>
    </source>
</reference>
<name>A0ABU3TRR9_9BACT</name>
<dbReference type="Gene3D" id="3.40.30.10">
    <property type="entry name" value="Glutaredoxin"/>
    <property type="match status" value="1"/>
</dbReference>
<protein>
    <submittedName>
        <fullName evidence="3">Spx/MgsR family RNA polymerase-binding regulatory protein</fullName>
    </submittedName>
</protein>
<dbReference type="SUPFAM" id="SSF52833">
    <property type="entry name" value="Thioredoxin-like"/>
    <property type="match status" value="1"/>
</dbReference>
<comment type="caution">
    <text evidence="3">The sequence shown here is derived from an EMBL/GenBank/DDBJ whole genome shotgun (WGS) entry which is preliminary data.</text>
</comment>
<keyword evidence="4" id="KW-1185">Reference proteome</keyword>